<feature type="domain" description="SUN" evidence="6">
    <location>
        <begin position="25"/>
        <end position="186"/>
    </location>
</feature>
<proteinExistence type="predicted"/>
<dbReference type="PANTHER" id="PTHR12911">
    <property type="entry name" value="SAD1/UNC-84-LIKE PROTEIN-RELATED"/>
    <property type="match status" value="1"/>
</dbReference>
<sequence length="190" mass="20993">MVRDALRIFSQDRTGRADYALESGGGSILSSRCSQTYETKTALLSLFGLPLWFFSQSPRAVIQPDVQPGNCWAFRGSSGVLVLRLSMSVSPSSFSLEHVPRSLSPSGTSSSAPRDFRVFGLQDEEEEGGKLLGSFRYDQDGEALQTFPATEQNGSWFQVVELQVLSNWGNPEYTCLYRFRVHGSPADAQH</sequence>
<evidence type="ECO:0000256" key="1">
    <source>
        <dbReference type="ARBA" id="ARBA00022692"/>
    </source>
</evidence>
<dbReference type="PROSITE" id="PS51469">
    <property type="entry name" value="SUN"/>
    <property type="match status" value="1"/>
</dbReference>
<comment type="subcellular location">
    <subcellularLocation>
        <location evidence="5">Nucleus inner membrane</location>
        <topology evidence="5">Single-pass type II membrane protein</topology>
    </subcellularLocation>
</comment>
<reference evidence="7 8" key="1">
    <citation type="journal article" date="2023" name="Mol. Biol. Evol.">
        <title>Genomics of Secondarily Temperate Adaptation in the Only Non-Antarctic Icefish.</title>
        <authorList>
            <person name="Rivera-Colon A.G."/>
            <person name="Rayamajhi N."/>
            <person name="Minhas B.F."/>
            <person name="Madrigal G."/>
            <person name="Bilyk K.T."/>
            <person name="Yoon V."/>
            <person name="Hune M."/>
            <person name="Gregory S."/>
            <person name="Cheng C.H.C."/>
            <person name="Catchen J.M."/>
        </authorList>
    </citation>
    <scope>NUCLEOTIDE SEQUENCE [LARGE SCALE GENOMIC DNA]</scope>
    <source>
        <strain evidence="7">JC2023a</strain>
    </source>
</reference>
<evidence type="ECO:0000256" key="5">
    <source>
        <dbReference type="ARBA" id="ARBA00037816"/>
    </source>
</evidence>
<evidence type="ECO:0000256" key="4">
    <source>
        <dbReference type="ARBA" id="ARBA00023136"/>
    </source>
</evidence>
<dbReference type="Proteomes" id="UP001335648">
    <property type="component" value="Unassembled WGS sequence"/>
</dbReference>
<keyword evidence="2" id="KW-1133">Transmembrane helix</keyword>
<gene>
    <name evidence="7" type="ORF">CesoFtcFv8_021579</name>
</gene>
<keyword evidence="3" id="KW-0175">Coiled coil</keyword>
<protein>
    <recommendedName>
        <fullName evidence="6">SUN domain-containing protein</fullName>
    </recommendedName>
</protein>
<evidence type="ECO:0000259" key="6">
    <source>
        <dbReference type="PROSITE" id="PS51469"/>
    </source>
</evidence>
<evidence type="ECO:0000256" key="2">
    <source>
        <dbReference type="ARBA" id="ARBA00022989"/>
    </source>
</evidence>
<accession>A0AAN8B9I1</accession>
<evidence type="ECO:0000313" key="8">
    <source>
        <dbReference type="Proteomes" id="UP001335648"/>
    </source>
</evidence>
<name>A0AAN8B9I1_9TELE</name>
<dbReference type="FunFam" id="2.60.120.260:FF:000009">
    <property type="entry name" value="SUN domain-containing protein 1 isoform X1"/>
    <property type="match status" value="1"/>
</dbReference>
<dbReference type="AlphaFoldDB" id="A0AAN8B9I1"/>
<dbReference type="InterPro" id="IPR012919">
    <property type="entry name" value="SUN_dom"/>
</dbReference>
<dbReference type="GO" id="GO:0005637">
    <property type="term" value="C:nuclear inner membrane"/>
    <property type="evidence" value="ECO:0007669"/>
    <property type="project" value="UniProtKB-SubCell"/>
</dbReference>
<dbReference type="InterPro" id="IPR045119">
    <property type="entry name" value="SUN1-5"/>
</dbReference>
<keyword evidence="1" id="KW-0812">Transmembrane</keyword>
<dbReference type="GO" id="GO:0043495">
    <property type="term" value="F:protein-membrane adaptor activity"/>
    <property type="evidence" value="ECO:0007669"/>
    <property type="project" value="TreeGrafter"/>
</dbReference>
<dbReference type="Pfam" id="PF07738">
    <property type="entry name" value="Sad1_UNC"/>
    <property type="match status" value="1"/>
</dbReference>
<evidence type="ECO:0000256" key="3">
    <source>
        <dbReference type="ARBA" id="ARBA00023054"/>
    </source>
</evidence>
<organism evidence="7 8">
    <name type="scientific">Champsocephalus esox</name>
    <name type="common">pike icefish</name>
    <dbReference type="NCBI Taxonomy" id="159716"/>
    <lineage>
        <taxon>Eukaryota</taxon>
        <taxon>Metazoa</taxon>
        <taxon>Chordata</taxon>
        <taxon>Craniata</taxon>
        <taxon>Vertebrata</taxon>
        <taxon>Euteleostomi</taxon>
        <taxon>Actinopterygii</taxon>
        <taxon>Neopterygii</taxon>
        <taxon>Teleostei</taxon>
        <taxon>Neoteleostei</taxon>
        <taxon>Acanthomorphata</taxon>
        <taxon>Eupercaria</taxon>
        <taxon>Perciformes</taxon>
        <taxon>Notothenioidei</taxon>
        <taxon>Channichthyidae</taxon>
        <taxon>Champsocephalus</taxon>
    </lineage>
</organism>
<evidence type="ECO:0000313" key="7">
    <source>
        <dbReference type="EMBL" id="KAK5880698.1"/>
    </source>
</evidence>
<dbReference type="Gene3D" id="2.60.120.260">
    <property type="entry name" value="Galactose-binding domain-like"/>
    <property type="match status" value="1"/>
</dbReference>
<dbReference type="PANTHER" id="PTHR12911:SF23">
    <property type="entry name" value="SUN DOMAIN-CONTAINING PROTEIN 1"/>
    <property type="match status" value="1"/>
</dbReference>
<dbReference type="EMBL" id="JAULUE010002063">
    <property type="protein sequence ID" value="KAK5880698.1"/>
    <property type="molecule type" value="Genomic_DNA"/>
</dbReference>
<comment type="caution">
    <text evidence="7">The sequence shown here is derived from an EMBL/GenBank/DDBJ whole genome shotgun (WGS) entry which is preliminary data.</text>
</comment>
<keyword evidence="8" id="KW-1185">Reference proteome</keyword>
<dbReference type="GO" id="GO:0034993">
    <property type="term" value="C:meiotic nuclear membrane microtubule tethering complex"/>
    <property type="evidence" value="ECO:0007669"/>
    <property type="project" value="TreeGrafter"/>
</dbReference>
<keyword evidence="4" id="KW-0472">Membrane</keyword>